<dbReference type="KEGG" id="achi:CDG60_09715"/>
<keyword evidence="1" id="KW-0812">Transmembrane</keyword>
<keyword evidence="1" id="KW-1133">Transmembrane helix</keyword>
<keyword evidence="1" id="KW-0472">Membrane</keyword>
<accession>A0A3B7LVK9</accession>
<reference evidence="3" key="1">
    <citation type="submission" date="2018-09" db="EMBL/GenBank/DDBJ databases">
        <title>The complete genome of Acinetobacter sp. strain WCHAc010005.</title>
        <authorList>
            <person name="Hu Y."/>
            <person name="Long H."/>
            <person name="Feng Y."/>
            <person name="Zong Z."/>
        </authorList>
    </citation>
    <scope>NUCLEOTIDE SEQUENCE [LARGE SCALE GENOMIC DNA]</scope>
    <source>
        <strain evidence="3">WCHAc010005</strain>
    </source>
</reference>
<sequence>MENLIKAILDIFRTHNILLYVVCIVSGVLSYNVFGLAELTGFVNIKGEYRNYVGLVFLVCVITVLVLCIKSIVSYFRHSITDIKNRKEKGRLIEQKLINLTNPEKAVLFQYFIQNSETIWLPLSGQEVVELCNSHILTLASSSSRPTIAGQAVMLKLSQLLKQRLANLYPEIYSNNYDQNVVNDLVLKFTPNSVHEVNKNRKIFNY</sequence>
<name>A0A3B7LVK9_9GAMM</name>
<dbReference type="RefSeq" id="WP_087514136.1">
    <property type="nucleotide sequence ID" value="NZ_CP032134.1"/>
</dbReference>
<feature type="transmembrane region" description="Helical" evidence="1">
    <location>
        <begin position="54"/>
        <end position="76"/>
    </location>
</feature>
<proteinExistence type="predicted"/>
<dbReference type="EMBL" id="CP032134">
    <property type="protein sequence ID" value="AXY56816.1"/>
    <property type="molecule type" value="Genomic_DNA"/>
</dbReference>
<dbReference type="InterPro" id="IPR025982">
    <property type="entry name" value="SieB"/>
</dbReference>
<gene>
    <name evidence="2" type="ORF">CDG60_09715</name>
</gene>
<organism evidence="2 3">
    <name type="scientific">Acinetobacter chinensis</name>
    <dbReference type="NCBI Taxonomy" id="2004650"/>
    <lineage>
        <taxon>Bacteria</taxon>
        <taxon>Pseudomonadati</taxon>
        <taxon>Pseudomonadota</taxon>
        <taxon>Gammaproteobacteria</taxon>
        <taxon>Moraxellales</taxon>
        <taxon>Moraxellaceae</taxon>
        <taxon>Acinetobacter</taxon>
    </lineage>
</organism>
<dbReference type="AlphaFoldDB" id="A0A3B7LVK9"/>
<evidence type="ECO:0000313" key="3">
    <source>
        <dbReference type="Proteomes" id="UP000263753"/>
    </source>
</evidence>
<dbReference type="Proteomes" id="UP000263753">
    <property type="component" value="Chromosome"/>
</dbReference>
<dbReference type="Pfam" id="PF14163">
    <property type="entry name" value="SieB"/>
    <property type="match status" value="1"/>
</dbReference>
<evidence type="ECO:0000313" key="2">
    <source>
        <dbReference type="EMBL" id="AXY56816.1"/>
    </source>
</evidence>
<protein>
    <recommendedName>
        <fullName evidence="4">Superinfection exclusion protein B</fullName>
    </recommendedName>
</protein>
<evidence type="ECO:0008006" key="4">
    <source>
        <dbReference type="Google" id="ProtNLM"/>
    </source>
</evidence>
<feature type="transmembrane region" description="Helical" evidence="1">
    <location>
        <begin position="17"/>
        <end position="34"/>
    </location>
</feature>
<evidence type="ECO:0000256" key="1">
    <source>
        <dbReference type="SAM" id="Phobius"/>
    </source>
</evidence>